<dbReference type="SUPFAM" id="SSF56801">
    <property type="entry name" value="Acetyl-CoA synthetase-like"/>
    <property type="match status" value="1"/>
</dbReference>
<dbReference type="GO" id="GO:0016874">
    <property type="term" value="F:ligase activity"/>
    <property type="evidence" value="ECO:0007669"/>
    <property type="project" value="UniProtKB-KW"/>
</dbReference>
<reference evidence="4 5" key="1">
    <citation type="submission" date="2016-10" db="EMBL/GenBank/DDBJ databases">
        <authorList>
            <person name="de Groot N.N."/>
        </authorList>
    </citation>
    <scope>NUCLEOTIDE SEQUENCE [LARGE SCALE GENOMIC DNA]</scope>
    <source>
        <strain evidence="4 5">CGMCC 1.10238</strain>
    </source>
</reference>
<keyword evidence="4" id="KW-0436">Ligase</keyword>
<evidence type="ECO:0000313" key="3">
    <source>
        <dbReference type="EMBL" id="QWU13259.1"/>
    </source>
</evidence>
<evidence type="ECO:0000313" key="6">
    <source>
        <dbReference type="Proteomes" id="UP000683429"/>
    </source>
</evidence>
<accession>A0A1H8V7S4</accession>
<dbReference type="RefSeq" id="WP_036588941.1">
    <property type="nucleotide sequence ID" value="NZ_CP076607.1"/>
</dbReference>
<dbReference type="GO" id="GO:0005886">
    <property type="term" value="C:plasma membrane"/>
    <property type="evidence" value="ECO:0007669"/>
    <property type="project" value="TreeGrafter"/>
</dbReference>
<comment type="similarity">
    <text evidence="1">Belongs to the ATP-dependent AMP-binding enzyme family.</text>
</comment>
<dbReference type="Proteomes" id="UP000198809">
    <property type="component" value="Unassembled WGS sequence"/>
</dbReference>
<evidence type="ECO:0000313" key="4">
    <source>
        <dbReference type="EMBL" id="SEP11485.1"/>
    </source>
</evidence>
<keyword evidence="6" id="KW-1185">Reference proteome</keyword>
<dbReference type="AlphaFoldDB" id="A0A1H8V7S4"/>
<reference evidence="3 6" key="2">
    <citation type="submission" date="2021-06" db="EMBL/GenBank/DDBJ databases">
        <title>Whole genome sequence of Paenibacillus sophorae DSM23020 for comparative genomics.</title>
        <authorList>
            <person name="Kim M.-J."/>
            <person name="Lee G."/>
            <person name="Shin J.-H."/>
        </authorList>
    </citation>
    <scope>NUCLEOTIDE SEQUENCE [LARGE SCALE GENOMIC DNA]</scope>
    <source>
        <strain evidence="3 6">DSM 23020</strain>
    </source>
</reference>
<dbReference type="STRING" id="1333845.SAMN04487895_1222"/>
<dbReference type="GO" id="GO:0006633">
    <property type="term" value="P:fatty acid biosynthetic process"/>
    <property type="evidence" value="ECO:0007669"/>
    <property type="project" value="TreeGrafter"/>
</dbReference>
<dbReference type="Proteomes" id="UP000683429">
    <property type="component" value="Chromosome"/>
</dbReference>
<dbReference type="PANTHER" id="PTHR22754:SF32">
    <property type="entry name" value="DISCO-INTERACTING PROTEIN 2"/>
    <property type="match status" value="1"/>
</dbReference>
<sequence>MRNRIVREIESVKNEYKEKIAFIELEKMIVKKRVTYLELFEKISIIEKKLENNGLRNTICLLYFQSGIDVVATLLACFSAGVIPILRTISPNLNEKGFYKQFFDLVKEVRNIGCVLVAEDLLNLSEECKRNKINFMNVKTEKCDRIIKNINRVNETKIDADIIQLTSGSMKNSKLVKIRDEQLFANLNQCKKMWSVNEESTTVTWAPHSHIFGLVTGYLLPLYTGGTSVIMKPSDFSEDPVLWLEHISRFKATHSAGTNFAFQKCWENYDKERVQGLNLRTWKVASIGGEIVKHSTLKNFYEKYKKHEFDFRAFSPSYGMSENSGVVSSLLPSDKYFKVNVMNEALTQNKIVEQVTNFSCEIVSVGTPLIGTKIMVVDTKSGRELCGKEVGEILISSPSLCNGYMYGDNEDSFRLIPGNNGEIESYFKTGDLGFLKEGQLYITGRKKEIIISKGKNYSPYEIEKCAKKISDTKLLGDGAVFSVEEKIVLFQEILEDFSREKIEKLQDEIKNSIKIYLNLKINEVIFLKEGQIPRTMNGKIQRLKCSEIYKKIGTKEIS</sequence>
<dbReference type="InterPro" id="IPR045851">
    <property type="entry name" value="AMP-bd_C_sf"/>
</dbReference>
<protein>
    <submittedName>
        <fullName evidence="3">AMP-binding protein</fullName>
    </submittedName>
    <submittedName>
        <fullName evidence="4">Acyl-CoA synthetase (AMP-forming)/AMP-acid ligase II</fullName>
    </submittedName>
</protein>
<dbReference type="Pfam" id="PF00501">
    <property type="entry name" value="AMP-binding"/>
    <property type="match status" value="1"/>
</dbReference>
<evidence type="ECO:0000313" key="5">
    <source>
        <dbReference type="Proteomes" id="UP000198809"/>
    </source>
</evidence>
<dbReference type="InterPro" id="IPR042099">
    <property type="entry name" value="ANL_N_sf"/>
</dbReference>
<evidence type="ECO:0000259" key="2">
    <source>
        <dbReference type="Pfam" id="PF00501"/>
    </source>
</evidence>
<dbReference type="PANTHER" id="PTHR22754">
    <property type="entry name" value="DISCO-INTERACTING PROTEIN 2 DIP2 -RELATED"/>
    <property type="match status" value="1"/>
</dbReference>
<dbReference type="Gene3D" id="3.40.50.12780">
    <property type="entry name" value="N-terminal domain of ligase-like"/>
    <property type="match status" value="1"/>
</dbReference>
<evidence type="ECO:0000256" key="1">
    <source>
        <dbReference type="ARBA" id="ARBA00006432"/>
    </source>
</evidence>
<gene>
    <name evidence="3" type="ORF">KP014_14665</name>
    <name evidence="4" type="ORF">SAMN04487895_1222</name>
</gene>
<dbReference type="EMBL" id="CP076607">
    <property type="protein sequence ID" value="QWU13259.1"/>
    <property type="molecule type" value="Genomic_DNA"/>
</dbReference>
<dbReference type="EMBL" id="FODH01000022">
    <property type="protein sequence ID" value="SEP11485.1"/>
    <property type="molecule type" value="Genomic_DNA"/>
</dbReference>
<dbReference type="GO" id="GO:0070566">
    <property type="term" value="F:adenylyltransferase activity"/>
    <property type="evidence" value="ECO:0007669"/>
    <property type="project" value="TreeGrafter"/>
</dbReference>
<dbReference type="OrthoDB" id="9765680at2"/>
<dbReference type="InterPro" id="IPR000873">
    <property type="entry name" value="AMP-dep_synth/lig_dom"/>
</dbReference>
<feature type="domain" description="AMP-dependent synthetase/ligase" evidence="2">
    <location>
        <begin position="14"/>
        <end position="404"/>
    </location>
</feature>
<organism evidence="4 5">
    <name type="scientific">Paenibacillus sophorae</name>
    <dbReference type="NCBI Taxonomy" id="1333845"/>
    <lineage>
        <taxon>Bacteria</taxon>
        <taxon>Bacillati</taxon>
        <taxon>Bacillota</taxon>
        <taxon>Bacilli</taxon>
        <taxon>Bacillales</taxon>
        <taxon>Paenibacillaceae</taxon>
        <taxon>Paenibacillus</taxon>
    </lineage>
</organism>
<name>A0A1H8V7S4_9BACL</name>
<dbReference type="Gene3D" id="3.30.300.30">
    <property type="match status" value="1"/>
</dbReference>
<proteinExistence type="inferred from homology"/>